<evidence type="ECO:0008006" key="3">
    <source>
        <dbReference type="Google" id="ProtNLM"/>
    </source>
</evidence>
<name>A0A9W9RTM9_9EURO</name>
<dbReference type="Gene3D" id="3.30.559.10">
    <property type="entry name" value="Chloramphenicol acetyltransferase-like domain"/>
    <property type="match status" value="1"/>
</dbReference>
<gene>
    <name evidence="1" type="ORF">N7496_009326</name>
</gene>
<accession>A0A9W9RTM9</accession>
<proteinExistence type="predicted"/>
<dbReference type="GeneID" id="81441419"/>
<dbReference type="PANTHER" id="PTHR42034">
    <property type="entry name" value="CHROMOSOME 7, WHOLE GENOME SHOTGUN SEQUENCE-RELATED"/>
    <property type="match status" value="1"/>
</dbReference>
<dbReference type="Gene3D" id="3.30.559.30">
    <property type="entry name" value="Nonribosomal peptide synthetase, condensation domain"/>
    <property type="match status" value="1"/>
</dbReference>
<protein>
    <recommendedName>
        <fullName evidence="3">Condensation domain-containing protein</fullName>
    </recommendedName>
</protein>
<dbReference type="AlphaFoldDB" id="A0A9W9RTM9"/>
<dbReference type="SUPFAM" id="SSF52777">
    <property type="entry name" value="CoA-dependent acyltransferases"/>
    <property type="match status" value="2"/>
</dbReference>
<keyword evidence="2" id="KW-1185">Reference proteome</keyword>
<evidence type="ECO:0000313" key="1">
    <source>
        <dbReference type="EMBL" id="KAJ5363613.1"/>
    </source>
</evidence>
<evidence type="ECO:0000313" key="2">
    <source>
        <dbReference type="Proteomes" id="UP001147782"/>
    </source>
</evidence>
<comment type="caution">
    <text evidence="1">The sequence shown here is derived from an EMBL/GenBank/DDBJ whole genome shotgun (WGS) entry which is preliminary data.</text>
</comment>
<dbReference type="PANTHER" id="PTHR42034:SF1">
    <property type="entry name" value="CONDENSATION DOMAIN-CONTAINING PROTEIN"/>
    <property type="match status" value="1"/>
</dbReference>
<dbReference type="InterPro" id="IPR023213">
    <property type="entry name" value="CAT-like_dom_sf"/>
</dbReference>
<reference evidence="1" key="2">
    <citation type="journal article" date="2023" name="IMA Fungus">
        <title>Comparative genomic study of the Penicillium genus elucidates a diverse pangenome and 15 lateral gene transfer events.</title>
        <authorList>
            <person name="Petersen C."/>
            <person name="Sorensen T."/>
            <person name="Nielsen M.R."/>
            <person name="Sondergaard T.E."/>
            <person name="Sorensen J.L."/>
            <person name="Fitzpatrick D.A."/>
            <person name="Frisvad J.C."/>
            <person name="Nielsen K.L."/>
        </authorList>
    </citation>
    <scope>NUCLEOTIDE SEQUENCE</scope>
    <source>
        <strain evidence="1">IBT 29864</strain>
    </source>
</reference>
<dbReference type="EMBL" id="JAPZBS010000008">
    <property type="protein sequence ID" value="KAJ5363613.1"/>
    <property type="molecule type" value="Genomic_DNA"/>
</dbReference>
<sequence>MPWLETAPGRYERPFDTIERFYRGIAASGAHLGKQHWLVSSVVQCKHHISTIDLQDAWKSLRHQHPQIAASADDNGLNFVYNVPSTEALDVWVQETLVIHSDKENQNVEELDSALAPSDRFMLYYLPHSRQLLFRAPHWRTDGRGMIILQHSFFTLLAAGAGRTILFDGSEASQLPAPFDEAAELSLETTPEMSQSSDALLSSLSGSIPATLRESLPNTIPTISQRSTIQLPQELSEKIIRASKARGQTVTTTAHAALFTALREYADPIDGRFICFNPFDLRHHLPPPWNGLAGAASLYHTGKPCSIELAQCPDFKSLAHLLSPFYRNELKPLFGFLVDYMNKLDKILAAPLEVAIQGPGAARADLSSLGVIDNYLHTRYTGVAGTFEIEDWFLGVQIITRLLQMYLWTRDGKIHLSCNYNAAFYKGEFVQQLLEGWKDVLVKELLHIA</sequence>
<dbReference type="Proteomes" id="UP001147782">
    <property type="component" value="Unassembled WGS sequence"/>
</dbReference>
<dbReference type="OrthoDB" id="2548233at2759"/>
<reference evidence="1" key="1">
    <citation type="submission" date="2022-11" db="EMBL/GenBank/DDBJ databases">
        <authorList>
            <person name="Petersen C."/>
        </authorList>
    </citation>
    <scope>NUCLEOTIDE SEQUENCE</scope>
    <source>
        <strain evidence="1">IBT 29864</strain>
    </source>
</reference>
<organism evidence="1 2">
    <name type="scientific">Penicillium cataractarum</name>
    <dbReference type="NCBI Taxonomy" id="2100454"/>
    <lineage>
        <taxon>Eukaryota</taxon>
        <taxon>Fungi</taxon>
        <taxon>Dikarya</taxon>
        <taxon>Ascomycota</taxon>
        <taxon>Pezizomycotina</taxon>
        <taxon>Eurotiomycetes</taxon>
        <taxon>Eurotiomycetidae</taxon>
        <taxon>Eurotiales</taxon>
        <taxon>Aspergillaceae</taxon>
        <taxon>Penicillium</taxon>
    </lineage>
</organism>
<dbReference type="RefSeq" id="XP_056551240.1">
    <property type="nucleotide sequence ID" value="XM_056702240.1"/>
</dbReference>